<evidence type="ECO:0000313" key="1">
    <source>
        <dbReference type="EMBL" id="RAI85645.1"/>
    </source>
</evidence>
<reference evidence="1 2" key="1">
    <citation type="submission" date="2018-06" db="EMBL/GenBank/DDBJ databases">
        <title>Genomic Encyclopedia of Archaeal and Bacterial Type Strains, Phase II (KMG-II): from individual species to whole genera.</title>
        <authorList>
            <person name="Goeker M."/>
        </authorList>
    </citation>
    <scope>NUCLEOTIDE SEQUENCE [LARGE SCALE GENOMIC DNA]</scope>
    <source>
        <strain evidence="1 2">DSM 23446</strain>
    </source>
</reference>
<organism evidence="1 2">
    <name type="scientific">Algoriphagus yeomjeoni</name>
    <dbReference type="NCBI Taxonomy" id="291403"/>
    <lineage>
        <taxon>Bacteria</taxon>
        <taxon>Pseudomonadati</taxon>
        <taxon>Bacteroidota</taxon>
        <taxon>Cytophagia</taxon>
        <taxon>Cytophagales</taxon>
        <taxon>Cyclobacteriaceae</taxon>
        <taxon>Algoriphagus</taxon>
    </lineage>
</organism>
<keyword evidence="1" id="KW-0378">Hydrolase</keyword>
<dbReference type="GO" id="GO:0004519">
    <property type="term" value="F:endonuclease activity"/>
    <property type="evidence" value="ECO:0007669"/>
    <property type="project" value="UniProtKB-KW"/>
</dbReference>
<keyword evidence="1" id="KW-0540">Nuclease</keyword>
<feature type="non-terminal residue" evidence="1">
    <location>
        <position position="1"/>
    </location>
</feature>
<keyword evidence="2" id="KW-1185">Reference proteome</keyword>
<evidence type="ECO:0000313" key="2">
    <source>
        <dbReference type="Proteomes" id="UP000249610"/>
    </source>
</evidence>
<name>A0A327NZW5_9BACT</name>
<sequence length="75" mass="8887">DTLESRILKHNQHLHGNHRFTAKASDWELFLQLGAESFAHARRMELTIKKMKSSKYIKELKENIRAREVLLDQTK</sequence>
<dbReference type="AlphaFoldDB" id="A0A327NZW5"/>
<accession>A0A327NZW5</accession>
<dbReference type="Proteomes" id="UP000249610">
    <property type="component" value="Unassembled WGS sequence"/>
</dbReference>
<protein>
    <submittedName>
        <fullName evidence="1">Putative endonuclease</fullName>
    </submittedName>
</protein>
<gene>
    <name evidence="1" type="ORF">LV83_03726</name>
</gene>
<keyword evidence="1" id="KW-0255">Endonuclease</keyword>
<dbReference type="EMBL" id="QLLK01000013">
    <property type="protein sequence ID" value="RAI85645.1"/>
    <property type="molecule type" value="Genomic_DNA"/>
</dbReference>
<dbReference type="RefSeq" id="WP_111613041.1">
    <property type="nucleotide sequence ID" value="NZ_QLLK01000013.1"/>
</dbReference>
<dbReference type="InterPro" id="IPR035901">
    <property type="entry name" value="GIY-YIG_endonuc_sf"/>
</dbReference>
<proteinExistence type="predicted"/>
<comment type="caution">
    <text evidence="1">The sequence shown here is derived from an EMBL/GenBank/DDBJ whole genome shotgun (WGS) entry which is preliminary data.</text>
</comment>
<dbReference type="Gene3D" id="3.40.1440.10">
    <property type="entry name" value="GIY-YIG endonuclease"/>
    <property type="match status" value="1"/>
</dbReference>